<dbReference type="EMBL" id="BMVG01000117">
    <property type="protein sequence ID" value="GGW25309.1"/>
    <property type="molecule type" value="Genomic_DNA"/>
</dbReference>
<name>A0A918IRF9_9ACTN</name>
<evidence type="ECO:0000313" key="1">
    <source>
        <dbReference type="EMBL" id="GGW25309.1"/>
    </source>
</evidence>
<reference evidence="1" key="1">
    <citation type="journal article" date="2014" name="Int. J. Syst. Evol. Microbiol.">
        <title>Complete genome sequence of Corynebacterium casei LMG S-19264T (=DSM 44701T), isolated from a smear-ripened cheese.</title>
        <authorList>
            <consortium name="US DOE Joint Genome Institute (JGI-PGF)"/>
            <person name="Walter F."/>
            <person name="Albersmeier A."/>
            <person name="Kalinowski J."/>
            <person name="Ruckert C."/>
        </authorList>
    </citation>
    <scope>NUCLEOTIDE SEQUENCE</scope>
    <source>
        <strain evidence="1">JCM 4714</strain>
    </source>
</reference>
<sequence>MLGVKTGQQDARRVPVLDVGRRDEQVDEQAVLINQEVPFPPINILAVIPAPG</sequence>
<dbReference type="AlphaFoldDB" id="A0A918IRF9"/>
<organism evidence="1 2">
    <name type="scientific">Streptomyces alanosinicus</name>
    <dbReference type="NCBI Taxonomy" id="68171"/>
    <lineage>
        <taxon>Bacteria</taxon>
        <taxon>Bacillati</taxon>
        <taxon>Actinomycetota</taxon>
        <taxon>Actinomycetes</taxon>
        <taxon>Kitasatosporales</taxon>
        <taxon>Streptomycetaceae</taxon>
        <taxon>Streptomyces</taxon>
    </lineage>
</organism>
<keyword evidence="2" id="KW-1185">Reference proteome</keyword>
<accession>A0A918IRF9</accession>
<comment type="caution">
    <text evidence="1">The sequence shown here is derived from an EMBL/GenBank/DDBJ whole genome shotgun (WGS) entry which is preliminary data.</text>
</comment>
<proteinExistence type="predicted"/>
<gene>
    <name evidence="1" type="ORF">GCM10010339_94790</name>
</gene>
<protein>
    <submittedName>
        <fullName evidence="1">Uncharacterized protein</fullName>
    </submittedName>
</protein>
<reference evidence="1" key="2">
    <citation type="submission" date="2020-09" db="EMBL/GenBank/DDBJ databases">
        <authorList>
            <person name="Sun Q."/>
            <person name="Ohkuma M."/>
        </authorList>
    </citation>
    <scope>NUCLEOTIDE SEQUENCE</scope>
    <source>
        <strain evidence="1">JCM 4714</strain>
    </source>
</reference>
<dbReference type="Proteomes" id="UP000655443">
    <property type="component" value="Unassembled WGS sequence"/>
</dbReference>
<evidence type="ECO:0000313" key="2">
    <source>
        <dbReference type="Proteomes" id="UP000655443"/>
    </source>
</evidence>